<protein>
    <submittedName>
        <fullName evidence="2">Uncharacterized protein</fullName>
    </submittedName>
</protein>
<proteinExistence type="predicted"/>
<evidence type="ECO:0000313" key="3">
    <source>
        <dbReference type="Proteomes" id="UP001320715"/>
    </source>
</evidence>
<dbReference type="RefSeq" id="WP_152008798.1">
    <property type="nucleotide sequence ID" value="NZ_CP159480.1"/>
</dbReference>
<feature type="chain" id="PRO_5045484312" evidence="1">
    <location>
        <begin position="26"/>
        <end position="131"/>
    </location>
</feature>
<accession>A0ABT1CQ11</accession>
<feature type="signal peptide" evidence="1">
    <location>
        <begin position="1"/>
        <end position="25"/>
    </location>
</feature>
<dbReference type="Proteomes" id="UP001320715">
    <property type="component" value="Unassembled WGS sequence"/>
</dbReference>
<sequence length="131" mass="14440">MRGKTTLLGILSAVAVSLVPVTAQAEQLEGSELKQFVSGKRVYLATPFGGEFPLNYKRSGIVTGDGTALGLGKFFAPKESGKWWVRGENLCQQWPTWYDGKPSCFRIKKTGERSLDWVRDDGRSGRARVEG</sequence>
<evidence type="ECO:0000313" key="2">
    <source>
        <dbReference type="EMBL" id="MCO6408296.1"/>
    </source>
</evidence>
<keyword evidence="3" id="KW-1185">Reference proteome</keyword>
<evidence type="ECO:0000256" key="1">
    <source>
        <dbReference type="SAM" id="SignalP"/>
    </source>
</evidence>
<comment type="caution">
    <text evidence="2">The sequence shown here is derived from an EMBL/GenBank/DDBJ whole genome shotgun (WGS) entry which is preliminary data.</text>
</comment>
<organism evidence="2 3">
    <name type="scientific">Hoeflea alexandrii</name>
    <dbReference type="NCBI Taxonomy" id="288436"/>
    <lineage>
        <taxon>Bacteria</taxon>
        <taxon>Pseudomonadati</taxon>
        <taxon>Pseudomonadota</taxon>
        <taxon>Alphaproteobacteria</taxon>
        <taxon>Hyphomicrobiales</taxon>
        <taxon>Rhizobiaceae</taxon>
        <taxon>Hoeflea</taxon>
    </lineage>
</organism>
<name>A0ABT1CQ11_9HYPH</name>
<keyword evidence="1" id="KW-0732">Signal</keyword>
<dbReference type="EMBL" id="JAAAML010000001">
    <property type="protein sequence ID" value="MCO6408296.1"/>
    <property type="molecule type" value="Genomic_DNA"/>
</dbReference>
<reference evidence="2 3" key="1">
    <citation type="submission" date="2020-01" db="EMBL/GenBank/DDBJ databases">
        <title>Genomes of bacteria type strains.</title>
        <authorList>
            <person name="Chen J."/>
            <person name="Zhu S."/>
            <person name="Yang J."/>
        </authorList>
    </citation>
    <scope>NUCLEOTIDE SEQUENCE [LARGE SCALE GENOMIC DNA]</scope>
    <source>
        <strain evidence="2 3">DSM 16655</strain>
    </source>
</reference>
<gene>
    <name evidence="2" type="ORF">GTW23_08945</name>
</gene>